<dbReference type="AlphaFoldDB" id="C4Y3U4"/>
<dbReference type="Proteomes" id="UP000007703">
    <property type="component" value="Unassembled WGS sequence"/>
</dbReference>
<keyword evidence="1" id="KW-0732">Signal</keyword>
<proteinExistence type="predicted"/>
<dbReference type="KEGG" id="clu:CLUG_02316"/>
<accession>C4Y3U4</accession>
<dbReference type="InParanoid" id="C4Y3U4"/>
<feature type="chain" id="PRO_5002946212" evidence="1">
    <location>
        <begin position="22"/>
        <end position="212"/>
    </location>
</feature>
<protein>
    <submittedName>
        <fullName evidence="2">Uncharacterized protein</fullName>
    </submittedName>
</protein>
<dbReference type="EMBL" id="CH408078">
    <property type="protein sequence ID" value="EEQ38190.1"/>
    <property type="molecule type" value="Genomic_DNA"/>
</dbReference>
<gene>
    <name evidence="2" type="ORF">CLUG_02316</name>
</gene>
<evidence type="ECO:0000256" key="1">
    <source>
        <dbReference type="SAM" id="SignalP"/>
    </source>
</evidence>
<reference evidence="2 3" key="1">
    <citation type="journal article" date="2009" name="Nature">
        <title>Evolution of pathogenicity and sexual reproduction in eight Candida genomes.</title>
        <authorList>
            <person name="Butler G."/>
            <person name="Rasmussen M.D."/>
            <person name="Lin M.F."/>
            <person name="Santos M.A."/>
            <person name="Sakthikumar S."/>
            <person name="Munro C.A."/>
            <person name="Rheinbay E."/>
            <person name="Grabherr M."/>
            <person name="Forche A."/>
            <person name="Reedy J.L."/>
            <person name="Agrafioti I."/>
            <person name="Arnaud M.B."/>
            <person name="Bates S."/>
            <person name="Brown A.J."/>
            <person name="Brunke S."/>
            <person name="Costanzo M.C."/>
            <person name="Fitzpatrick D.A."/>
            <person name="de Groot P.W."/>
            <person name="Harris D."/>
            <person name="Hoyer L.L."/>
            <person name="Hube B."/>
            <person name="Klis F.M."/>
            <person name="Kodira C."/>
            <person name="Lennard N."/>
            <person name="Logue M.E."/>
            <person name="Martin R."/>
            <person name="Neiman A.M."/>
            <person name="Nikolaou E."/>
            <person name="Quail M.A."/>
            <person name="Quinn J."/>
            <person name="Santos M.C."/>
            <person name="Schmitzberger F.F."/>
            <person name="Sherlock G."/>
            <person name="Shah P."/>
            <person name="Silverstein K.A."/>
            <person name="Skrzypek M.S."/>
            <person name="Soll D."/>
            <person name="Staggs R."/>
            <person name="Stansfield I."/>
            <person name="Stumpf M.P."/>
            <person name="Sudbery P.E."/>
            <person name="Srikantha T."/>
            <person name="Zeng Q."/>
            <person name="Berman J."/>
            <person name="Berriman M."/>
            <person name="Heitman J."/>
            <person name="Gow N.A."/>
            <person name="Lorenz M.C."/>
            <person name="Birren B.W."/>
            <person name="Kellis M."/>
            <person name="Cuomo C.A."/>
        </authorList>
    </citation>
    <scope>NUCLEOTIDE SEQUENCE [LARGE SCALE GENOMIC DNA]</scope>
    <source>
        <strain evidence="2 3">ATCC 42720</strain>
    </source>
</reference>
<dbReference type="VEuPathDB" id="FungiDB:CLUG_02316"/>
<dbReference type="HOGENOM" id="CLU_1299581_0_0_1"/>
<name>C4Y3U4_CLAL4</name>
<evidence type="ECO:0000313" key="2">
    <source>
        <dbReference type="EMBL" id="EEQ38190.1"/>
    </source>
</evidence>
<sequence>MFFPLHRLLLFRYNLLGEAEATVESPSEEHFGTLLGQVIFQVLSLRVLPSSEYSCSIQSFFLSCLCALVVPGHNKLMDGPRTPGYLMLENELPSLCKPADKAIDRSDPQHPLIEHVYLSNEEPTLLEVFFPPRIHLHRFASTRWPLAHIWVKWFRALFLSPLPALSPPLEKEGRLPSKALVHLLFCYRAITLESSSIYVLIRVFSCTSRKTN</sequence>
<evidence type="ECO:0000313" key="3">
    <source>
        <dbReference type="Proteomes" id="UP000007703"/>
    </source>
</evidence>
<feature type="signal peptide" evidence="1">
    <location>
        <begin position="1"/>
        <end position="21"/>
    </location>
</feature>
<organism evidence="2 3">
    <name type="scientific">Clavispora lusitaniae (strain ATCC 42720)</name>
    <name type="common">Yeast</name>
    <name type="synonym">Candida lusitaniae</name>
    <dbReference type="NCBI Taxonomy" id="306902"/>
    <lineage>
        <taxon>Eukaryota</taxon>
        <taxon>Fungi</taxon>
        <taxon>Dikarya</taxon>
        <taxon>Ascomycota</taxon>
        <taxon>Saccharomycotina</taxon>
        <taxon>Pichiomycetes</taxon>
        <taxon>Metschnikowiaceae</taxon>
        <taxon>Clavispora</taxon>
    </lineage>
</organism>